<name>A0AAN8SAY8_POLSC</name>
<reference evidence="1 2" key="1">
    <citation type="submission" date="2023-10" db="EMBL/GenBank/DDBJ databases">
        <title>Genomes of two closely related lineages of the louse Polyplax serrata with different host specificities.</title>
        <authorList>
            <person name="Martinu J."/>
            <person name="Tarabai H."/>
            <person name="Stefka J."/>
            <person name="Hypsa V."/>
        </authorList>
    </citation>
    <scope>NUCLEOTIDE SEQUENCE [LARGE SCALE GENOMIC DNA]</scope>
    <source>
        <strain evidence="1">HR10_N</strain>
    </source>
</reference>
<gene>
    <name evidence="1" type="ORF">RUM43_004434</name>
</gene>
<evidence type="ECO:0000313" key="1">
    <source>
        <dbReference type="EMBL" id="KAK6642932.1"/>
    </source>
</evidence>
<organism evidence="1 2">
    <name type="scientific">Polyplax serrata</name>
    <name type="common">Common mouse louse</name>
    <dbReference type="NCBI Taxonomy" id="468196"/>
    <lineage>
        <taxon>Eukaryota</taxon>
        <taxon>Metazoa</taxon>
        <taxon>Ecdysozoa</taxon>
        <taxon>Arthropoda</taxon>
        <taxon>Hexapoda</taxon>
        <taxon>Insecta</taxon>
        <taxon>Pterygota</taxon>
        <taxon>Neoptera</taxon>
        <taxon>Paraneoptera</taxon>
        <taxon>Psocodea</taxon>
        <taxon>Troctomorpha</taxon>
        <taxon>Phthiraptera</taxon>
        <taxon>Anoplura</taxon>
        <taxon>Polyplacidae</taxon>
        <taxon>Polyplax</taxon>
    </lineage>
</organism>
<dbReference type="EMBL" id="JAWJWE010000002">
    <property type="protein sequence ID" value="KAK6642932.1"/>
    <property type="molecule type" value="Genomic_DNA"/>
</dbReference>
<proteinExistence type="predicted"/>
<dbReference type="AlphaFoldDB" id="A0AAN8SAY8"/>
<comment type="caution">
    <text evidence="1">The sequence shown here is derived from an EMBL/GenBank/DDBJ whole genome shotgun (WGS) entry which is preliminary data.</text>
</comment>
<sequence length="124" mass="13715">MTGIVLGVFDGSGSIQEWSTDEGQTAGRHLETCSRRRVGLKPVYPVIEAMENLSECRRSKGNPKMEKRLGLMKEVVVAVVVVGRVNKCAAERCSAYPVSHTRYLCPVPVPRTRKPNHVGCDTFQ</sequence>
<accession>A0AAN8SAY8</accession>
<protein>
    <submittedName>
        <fullName evidence="1">Uncharacterized protein</fullName>
    </submittedName>
</protein>
<evidence type="ECO:0000313" key="2">
    <source>
        <dbReference type="Proteomes" id="UP001372834"/>
    </source>
</evidence>
<dbReference type="Proteomes" id="UP001372834">
    <property type="component" value="Unassembled WGS sequence"/>
</dbReference>